<gene>
    <name evidence="2" type="ORF">BEMITA_LOCUS11672</name>
</gene>
<keyword evidence="1" id="KW-0812">Transmembrane</keyword>
<keyword evidence="1" id="KW-1133">Transmembrane helix</keyword>
<reference evidence="2" key="1">
    <citation type="submission" date="2021-12" db="EMBL/GenBank/DDBJ databases">
        <authorList>
            <person name="King R."/>
        </authorList>
    </citation>
    <scope>NUCLEOTIDE SEQUENCE</scope>
</reference>
<dbReference type="Proteomes" id="UP001152759">
    <property type="component" value="Chromosome 7"/>
</dbReference>
<name>A0A9P0F5U3_BEMTA</name>
<evidence type="ECO:0000313" key="2">
    <source>
        <dbReference type="EMBL" id="CAH0393249.1"/>
    </source>
</evidence>
<keyword evidence="1" id="KW-0472">Membrane</keyword>
<sequence length="405" mass="45550">MVGKTSIKHLTRSIRETFSNGSEAARAEIETLLRNADTGVDIADAAFRRIKLTKRNGVLFANEVHLSKFAKILRSGDLVRLLKVAGIKHTVTVAQKKAFTDIMGETAETTLHSIKEMSRSLKKKKPHLDVTDDTMSSMSKAAKAEVQEIEKAVSKKFYKKPLVKLTLGTILVTSTGFVMHALRERKGCWMITTIDQKNSSCKIQAFSCDKSISDKSVMCRTPSIQNYYNDTLQLMNIFQQGNEKELAKLKNYLTIPTDQFDLMKLLENNFDDISKYFQDPNNRLQLEPCSLTDNRIEGAGREICRMCDPAANPKSTAFINPMQYAENITFVCVANPNVLDVISDIVVTTGVNLWDTVSFPGVLRTFKYVVLAILIFMLLTSIVIPIYRIFNAPQQQGYILHQDEA</sequence>
<protein>
    <submittedName>
        <fullName evidence="2">Uncharacterized protein</fullName>
    </submittedName>
</protein>
<organism evidence="2 3">
    <name type="scientific">Bemisia tabaci</name>
    <name type="common">Sweetpotato whitefly</name>
    <name type="synonym">Aleurodes tabaci</name>
    <dbReference type="NCBI Taxonomy" id="7038"/>
    <lineage>
        <taxon>Eukaryota</taxon>
        <taxon>Metazoa</taxon>
        <taxon>Ecdysozoa</taxon>
        <taxon>Arthropoda</taxon>
        <taxon>Hexapoda</taxon>
        <taxon>Insecta</taxon>
        <taxon>Pterygota</taxon>
        <taxon>Neoptera</taxon>
        <taxon>Paraneoptera</taxon>
        <taxon>Hemiptera</taxon>
        <taxon>Sternorrhyncha</taxon>
        <taxon>Aleyrodoidea</taxon>
        <taxon>Aleyrodidae</taxon>
        <taxon>Aleyrodinae</taxon>
        <taxon>Bemisia</taxon>
    </lineage>
</organism>
<evidence type="ECO:0000313" key="3">
    <source>
        <dbReference type="Proteomes" id="UP001152759"/>
    </source>
</evidence>
<keyword evidence="3" id="KW-1185">Reference proteome</keyword>
<accession>A0A9P0F5U3</accession>
<dbReference type="AlphaFoldDB" id="A0A9P0F5U3"/>
<proteinExistence type="predicted"/>
<evidence type="ECO:0000256" key="1">
    <source>
        <dbReference type="SAM" id="Phobius"/>
    </source>
</evidence>
<dbReference type="EMBL" id="OU963868">
    <property type="protein sequence ID" value="CAH0393249.1"/>
    <property type="molecule type" value="Genomic_DNA"/>
</dbReference>
<feature type="transmembrane region" description="Helical" evidence="1">
    <location>
        <begin position="368"/>
        <end position="390"/>
    </location>
</feature>